<evidence type="ECO:0000256" key="2">
    <source>
        <dbReference type="ARBA" id="ARBA00002231"/>
    </source>
</evidence>
<accession>A0A2K3PMJ3</accession>
<evidence type="ECO:0000256" key="8">
    <source>
        <dbReference type="ARBA" id="ARBA00022695"/>
    </source>
</evidence>
<proteinExistence type="inferred from homology"/>
<dbReference type="Gene3D" id="2.160.10.10">
    <property type="entry name" value="Hexapeptide repeat proteins"/>
    <property type="match status" value="1"/>
</dbReference>
<sequence length="128" mass="14522">MDEKCATAFGLVKIDEEGRIIEFAEKPKGDQLKAMKVQAYLYDGYWEDIGTIEDFYNAILGITKKPVPDFSFFDRLRYLPPSKMLDADITDSVIGEGCVIKCLANMALYDRLELKLDFAIFQLGSSFL</sequence>
<keyword evidence="10" id="KW-0750">Starch biosynthesis</keyword>
<dbReference type="Gene3D" id="3.90.550.10">
    <property type="entry name" value="Spore Coat Polysaccharide Biosynthesis Protein SpsA, Chain A"/>
    <property type="match status" value="2"/>
</dbReference>
<evidence type="ECO:0000256" key="1">
    <source>
        <dbReference type="ARBA" id="ARBA00000956"/>
    </source>
</evidence>
<dbReference type="SUPFAM" id="SSF53448">
    <property type="entry name" value="Nucleotide-diphospho-sugar transferases"/>
    <property type="match status" value="1"/>
</dbReference>
<dbReference type="PANTHER" id="PTHR43523:SF12">
    <property type="entry name" value="GLUCOSE-1-PHOSPHATE ADENYLYLTRANSFERASE LARGE SUBUNIT 1, CHLOROPLASTIC-RELATED"/>
    <property type="match status" value="1"/>
</dbReference>
<dbReference type="InterPro" id="IPR029044">
    <property type="entry name" value="Nucleotide-diphossugar_trans"/>
</dbReference>
<evidence type="ECO:0000256" key="4">
    <source>
        <dbReference type="ARBA" id="ARBA00010443"/>
    </source>
</evidence>
<comment type="caution">
    <text evidence="15">The sequence shown here is derived from an EMBL/GenBank/DDBJ whole genome shotgun (WGS) entry which is preliminary data.</text>
</comment>
<comment type="pathway">
    <text evidence="3">Glycan biosynthesis; starch biosynthesis.</text>
</comment>
<keyword evidence="8 15" id="KW-0548">Nucleotidyltransferase</keyword>
<keyword evidence="9" id="KW-0547">Nucleotide-binding</keyword>
<evidence type="ECO:0000256" key="11">
    <source>
        <dbReference type="ARBA" id="ARBA00030645"/>
    </source>
</evidence>
<evidence type="ECO:0000256" key="12">
    <source>
        <dbReference type="ARBA" id="ARBA00030817"/>
    </source>
</evidence>
<keyword evidence="7 15" id="KW-0808">Transferase</keyword>
<dbReference type="PANTHER" id="PTHR43523">
    <property type="entry name" value="GLUCOSE-1-PHOSPHATE ADENYLYLTRANSFERASE-RELATED"/>
    <property type="match status" value="1"/>
</dbReference>
<comment type="similarity">
    <text evidence="4">Belongs to the bacterial/plant glucose-1-phosphate adenylyltransferase family.</text>
</comment>
<organism evidence="15 16">
    <name type="scientific">Trifolium pratense</name>
    <name type="common">Red clover</name>
    <dbReference type="NCBI Taxonomy" id="57577"/>
    <lineage>
        <taxon>Eukaryota</taxon>
        <taxon>Viridiplantae</taxon>
        <taxon>Streptophyta</taxon>
        <taxon>Embryophyta</taxon>
        <taxon>Tracheophyta</taxon>
        <taxon>Spermatophyta</taxon>
        <taxon>Magnoliopsida</taxon>
        <taxon>eudicotyledons</taxon>
        <taxon>Gunneridae</taxon>
        <taxon>Pentapetalae</taxon>
        <taxon>rosids</taxon>
        <taxon>fabids</taxon>
        <taxon>Fabales</taxon>
        <taxon>Fabaceae</taxon>
        <taxon>Papilionoideae</taxon>
        <taxon>50 kb inversion clade</taxon>
        <taxon>NPAAA clade</taxon>
        <taxon>Hologalegina</taxon>
        <taxon>IRL clade</taxon>
        <taxon>Trifolieae</taxon>
        <taxon>Trifolium</taxon>
    </lineage>
</organism>
<dbReference type="EMBL" id="ASHM01008581">
    <property type="protein sequence ID" value="PNY16506.1"/>
    <property type="molecule type" value="Genomic_DNA"/>
</dbReference>
<comment type="catalytic activity">
    <reaction evidence="1">
        <text>alpha-D-glucose 1-phosphate + ATP + H(+) = ADP-alpha-D-glucose + diphosphate</text>
        <dbReference type="Rhea" id="RHEA:12120"/>
        <dbReference type="ChEBI" id="CHEBI:15378"/>
        <dbReference type="ChEBI" id="CHEBI:30616"/>
        <dbReference type="ChEBI" id="CHEBI:33019"/>
        <dbReference type="ChEBI" id="CHEBI:57498"/>
        <dbReference type="ChEBI" id="CHEBI:58601"/>
        <dbReference type="EC" id="2.7.7.27"/>
    </reaction>
</comment>
<protein>
    <recommendedName>
        <fullName evidence="5">glucose-1-phosphate adenylyltransferase</fullName>
        <ecNumber evidence="5">2.7.7.27</ecNumber>
    </recommendedName>
    <alternativeName>
        <fullName evidence="13">ADP-glucose pyrophosphorylase</fullName>
    </alternativeName>
    <alternativeName>
        <fullName evidence="12">ADP-glucose synthase</fullName>
    </alternativeName>
    <alternativeName>
        <fullName evidence="11">Alpha-D-glucose-1-phosphate adenyl transferase</fullName>
    </alternativeName>
</protein>
<reference evidence="15 16" key="1">
    <citation type="journal article" date="2014" name="Am. J. Bot.">
        <title>Genome assembly and annotation for red clover (Trifolium pratense; Fabaceae).</title>
        <authorList>
            <person name="Istvanek J."/>
            <person name="Jaros M."/>
            <person name="Krenek A."/>
            <person name="Repkova J."/>
        </authorList>
    </citation>
    <scope>NUCLEOTIDE SEQUENCE [LARGE SCALE GENOMIC DNA]</scope>
    <source>
        <strain evidence="16">cv. Tatra</strain>
        <tissue evidence="15">Young leaves</tissue>
    </source>
</reference>
<evidence type="ECO:0000313" key="16">
    <source>
        <dbReference type="Proteomes" id="UP000236291"/>
    </source>
</evidence>
<dbReference type="Proteomes" id="UP000236291">
    <property type="component" value="Unassembled WGS sequence"/>
</dbReference>
<comment type="function">
    <text evidence="2">This protein plays a role in synthesis of starch. It catalyzes the synthesis of the activated glycosyl donor, ADP-glucose from Glc-1-P and ATP.</text>
</comment>
<dbReference type="GO" id="GO:0000166">
    <property type="term" value="F:nucleotide binding"/>
    <property type="evidence" value="ECO:0007669"/>
    <property type="project" value="UniProtKB-KW"/>
</dbReference>
<dbReference type="GO" id="GO:0005978">
    <property type="term" value="P:glycogen biosynthetic process"/>
    <property type="evidence" value="ECO:0007669"/>
    <property type="project" value="InterPro"/>
</dbReference>
<name>A0A2K3PMJ3_TRIPR</name>
<dbReference type="AlphaFoldDB" id="A0A2K3PMJ3"/>
<dbReference type="Pfam" id="PF00483">
    <property type="entry name" value="NTP_transferase"/>
    <property type="match status" value="1"/>
</dbReference>
<dbReference type="GO" id="GO:0019252">
    <property type="term" value="P:starch biosynthetic process"/>
    <property type="evidence" value="ECO:0007669"/>
    <property type="project" value="UniProtKB-KW"/>
</dbReference>
<gene>
    <name evidence="15" type="ORF">L195_g013228</name>
</gene>
<dbReference type="InterPro" id="IPR011831">
    <property type="entry name" value="ADP-Glc_PPase"/>
</dbReference>
<evidence type="ECO:0000256" key="10">
    <source>
        <dbReference type="ARBA" id="ARBA00022922"/>
    </source>
</evidence>
<evidence type="ECO:0000256" key="13">
    <source>
        <dbReference type="ARBA" id="ARBA00032494"/>
    </source>
</evidence>
<evidence type="ECO:0000256" key="5">
    <source>
        <dbReference type="ARBA" id="ARBA00012460"/>
    </source>
</evidence>
<evidence type="ECO:0000256" key="6">
    <source>
        <dbReference type="ARBA" id="ARBA00022533"/>
    </source>
</evidence>
<evidence type="ECO:0000256" key="9">
    <source>
        <dbReference type="ARBA" id="ARBA00022741"/>
    </source>
</evidence>
<dbReference type="EC" id="2.7.7.27" evidence="5"/>
<keyword evidence="6" id="KW-0021">Allosteric enzyme</keyword>
<dbReference type="GO" id="GO:0008878">
    <property type="term" value="F:glucose-1-phosphate adenylyltransferase activity"/>
    <property type="evidence" value="ECO:0007669"/>
    <property type="project" value="UniProtKB-EC"/>
</dbReference>
<evidence type="ECO:0000313" key="15">
    <source>
        <dbReference type="EMBL" id="PNY16506.1"/>
    </source>
</evidence>
<feature type="domain" description="Nucleotidyl transferase" evidence="14">
    <location>
        <begin position="3"/>
        <end position="43"/>
    </location>
</feature>
<evidence type="ECO:0000256" key="7">
    <source>
        <dbReference type="ARBA" id="ARBA00022679"/>
    </source>
</evidence>
<dbReference type="InterPro" id="IPR005835">
    <property type="entry name" value="NTP_transferase_dom"/>
</dbReference>
<evidence type="ECO:0000256" key="3">
    <source>
        <dbReference type="ARBA" id="ARBA00004727"/>
    </source>
</evidence>
<reference evidence="15 16" key="2">
    <citation type="journal article" date="2017" name="Front. Plant Sci.">
        <title>Gene Classification and Mining of Molecular Markers Useful in Red Clover (Trifolium pratense) Breeding.</title>
        <authorList>
            <person name="Istvanek J."/>
            <person name="Dluhosova J."/>
            <person name="Dluhos P."/>
            <person name="Patkova L."/>
            <person name="Nedelnik J."/>
            <person name="Repkova J."/>
        </authorList>
    </citation>
    <scope>NUCLEOTIDE SEQUENCE [LARGE SCALE GENOMIC DNA]</scope>
    <source>
        <strain evidence="16">cv. Tatra</strain>
        <tissue evidence="15">Young leaves</tissue>
    </source>
</reference>
<dbReference type="STRING" id="57577.A0A2K3PMJ3"/>
<evidence type="ECO:0000259" key="14">
    <source>
        <dbReference type="Pfam" id="PF00483"/>
    </source>
</evidence>